<keyword evidence="1" id="KW-1133">Transmembrane helix</keyword>
<feature type="transmembrane region" description="Helical" evidence="1">
    <location>
        <begin position="40"/>
        <end position="68"/>
    </location>
</feature>
<keyword evidence="1" id="KW-0812">Transmembrane</keyword>
<organism evidence="2 3">
    <name type="scientific">Rhizobium aquaticum</name>
    <dbReference type="NCBI Taxonomy" id="1549636"/>
    <lineage>
        <taxon>Bacteria</taxon>
        <taxon>Pseudomonadati</taxon>
        <taxon>Pseudomonadota</taxon>
        <taxon>Alphaproteobacteria</taxon>
        <taxon>Hyphomicrobiales</taxon>
        <taxon>Rhizobiaceae</taxon>
        <taxon>Rhizobium/Agrobacterium group</taxon>
        <taxon>Rhizobium</taxon>
    </lineage>
</organism>
<accession>A0ABV2IZ78</accession>
<protein>
    <submittedName>
        <fullName evidence="2">Uncharacterized protein</fullName>
    </submittedName>
</protein>
<dbReference type="RefSeq" id="WP_354556261.1">
    <property type="nucleotide sequence ID" value="NZ_JBEPMB010000002.1"/>
</dbReference>
<name>A0ABV2IZ78_9HYPH</name>
<comment type="caution">
    <text evidence="2">The sequence shown here is derived from an EMBL/GenBank/DDBJ whole genome shotgun (WGS) entry which is preliminary data.</text>
</comment>
<dbReference type="EMBL" id="JBEPMB010000002">
    <property type="protein sequence ID" value="MET3613748.1"/>
    <property type="molecule type" value="Genomic_DNA"/>
</dbReference>
<keyword evidence="3" id="KW-1185">Reference proteome</keyword>
<evidence type="ECO:0000313" key="3">
    <source>
        <dbReference type="Proteomes" id="UP001549047"/>
    </source>
</evidence>
<reference evidence="2 3" key="1">
    <citation type="submission" date="2024-06" db="EMBL/GenBank/DDBJ databases">
        <title>Genomic Encyclopedia of Type Strains, Phase IV (KMG-IV): sequencing the most valuable type-strain genomes for metagenomic binning, comparative biology and taxonomic classification.</title>
        <authorList>
            <person name="Goeker M."/>
        </authorList>
    </citation>
    <scope>NUCLEOTIDE SEQUENCE [LARGE SCALE GENOMIC DNA]</scope>
    <source>
        <strain evidence="2 3">DSM 29780</strain>
    </source>
</reference>
<proteinExistence type="predicted"/>
<feature type="transmembrane region" description="Helical" evidence="1">
    <location>
        <begin position="7"/>
        <end position="28"/>
    </location>
</feature>
<dbReference type="Proteomes" id="UP001549047">
    <property type="component" value="Unassembled WGS sequence"/>
</dbReference>
<gene>
    <name evidence="2" type="ORF">ABID16_002077</name>
</gene>
<sequence length="76" mass="8248">MLRFLAMNAAFGIFIGLVLTAALLYFNIGDFLTRVHHSTMPAIAILLVAGPLSLLLGGASMSTAIMMLPYEKKYED</sequence>
<evidence type="ECO:0000313" key="2">
    <source>
        <dbReference type="EMBL" id="MET3613748.1"/>
    </source>
</evidence>
<evidence type="ECO:0000256" key="1">
    <source>
        <dbReference type="SAM" id="Phobius"/>
    </source>
</evidence>
<keyword evidence="1" id="KW-0472">Membrane</keyword>